<feature type="compositionally biased region" description="Acidic residues" evidence="1">
    <location>
        <begin position="792"/>
        <end position="804"/>
    </location>
</feature>
<evidence type="ECO:0000256" key="2">
    <source>
        <dbReference type="SAM" id="SignalP"/>
    </source>
</evidence>
<feature type="signal peptide" evidence="2">
    <location>
        <begin position="1"/>
        <end position="24"/>
    </location>
</feature>
<feature type="region of interest" description="Disordered" evidence="1">
    <location>
        <begin position="775"/>
        <end position="851"/>
    </location>
</feature>
<protein>
    <submittedName>
        <fullName evidence="4">Uncharacterized protein LOC114249288 isoform X1</fullName>
    </submittedName>
</protein>
<dbReference type="InterPro" id="IPR000884">
    <property type="entry name" value="TSP1_rpt"/>
</dbReference>
<reference evidence="4" key="1">
    <citation type="submission" date="2025-08" db="UniProtKB">
        <authorList>
            <consortium name="RefSeq"/>
        </authorList>
    </citation>
    <scope>IDENTIFICATION</scope>
    <source>
        <tissue evidence="4">Silk gland</tissue>
    </source>
</reference>
<evidence type="ECO:0000313" key="3">
    <source>
        <dbReference type="Proteomes" id="UP000504629"/>
    </source>
</evidence>
<dbReference type="Pfam" id="PF00090">
    <property type="entry name" value="TSP_1"/>
    <property type="match status" value="1"/>
</dbReference>
<feature type="region of interest" description="Disordered" evidence="1">
    <location>
        <begin position="863"/>
        <end position="921"/>
    </location>
</feature>
<dbReference type="Gene3D" id="2.20.100.10">
    <property type="entry name" value="Thrombospondin type-1 (TSP1) repeat"/>
    <property type="match status" value="1"/>
</dbReference>
<dbReference type="AlphaFoldDB" id="A0A6J2K9I6"/>
<dbReference type="SUPFAM" id="SSF82895">
    <property type="entry name" value="TSP-1 type 1 repeat"/>
    <property type="match status" value="1"/>
</dbReference>
<name>A0A6J2K9I6_BOMMA</name>
<dbReference type="PROSITE" id="PS50092">
    <property type="entry name" value="TSP1"/>
    <property type="match status" value="1"/>
</dbReference>
<feature type="compositionally biased region" description="Basic and acidic residues" evidence="1">
    <location>
        <begin position="1180"/>
        <end position="1189"/>
    </location>
</feature>
<dbReference type="GeneID" id="114249288"/>
<feature type="compositionally biased region" description="Low complexity" evidence="1">
    <location>
        <begin position="809"/>
        <end position="823"/>
    </location>
</feature>
<gene>
    <name evidence="4" type="primary">LOC114249288</name>
</gene>
<dbReference type="Proteomes" id="UP000504629">
    <property type="component" value="Unplaced"/>
</dbReference>
<accession>A0A6J2K9I6</accession>
<dbReference type="CTD" id="40225"/>
<evidence type="ECO:0000256" key="1">
    <source>
        <dbReference type="SAM" id="MobiDB-lite"/>
    </source>
</evidence>
<keyword evidence="3" id="KW-1185">Reference proteome</keyword>
<dbReference type="PANTHER" id="PTHR16311:SF3">
    <property type="entry name" value="THROMBOSPONDIN TYPE-1 DOMAIN-CONTAINING PROTEIN 1"/>
    <property type="match status" value="1"/>
</dbReference>
<dbReference type="GO" id="GO:0071944">
    <property type="term" value="C:cell periphery"/>
    <property type="evidence" value="ECO:0007669"/>
    <property type="project" value="TreeGrafter"/>
</dbReference>
<feature type="compositionally biased region" description="Basic and acidic residues" evidence="1">
    <location>
        <begin position="1038"/>
        <end position="1056"/>
    </location>
</feature>
<dbReference type="InterPro" id="IPR038877">
    <property type="entry name" value="THSD1"/>
</dbReference>
<feature type="compositionally biased region" description="Polar residues" evidence="1">
    <location>
        <begin position="869"/>
        <end position="890"/>
    </location>
</feature>
<feature type="region of interest" description="Disordered" evidence="1">
    <location>
        <begin position="1026"/>
        <end position="1062"/>
    </location>
</feature>
<proteinExistence type="predicted"/>
<feature type="compositionally biased region" description="Basic and acidic residues" evidence="1">
    <location>
        <begin position="891"/>
        <end position="913"/>
    </location>
</feature>
<feature type="chain" id="PRO_5026959478" evidence="2">
    <location>
        <begin position="25"/>
        <end position="1189"/>
    </location>
</feature>
<evidence type="ECO:0000313" key="4">
    <source>
        <dbReference type="RefSeq" id="XP_028038600.1"/>
    </source>
</evidence>
<organism evidence="3 4">
    <name type="scientific">Bombyx mandarina</name>
    <name type="common">Wild silk moth</name>
    <name type="synonym">Wild silkworm</name>
    <dbReference type="NCBI Taxonomy" id="7092"/>
    <lineage>
        <taxon>Eukaryota</taxon>
        <taxon>Metazoa</taxon>
        <taxon>Ecdysozoa</taxon>
        <taxon>Arthropoda</taxon>
        <taxon>Hexapoda</taxon>
        <taxon>Insecta</taxon>
        <taxon>Pterygota</taxon>
        <taxon>Neoptera</taxon>
        <taxon>Endopterygota</taxon>
        <taxon>Lepidoptera</taxon>
        <taxon>Glossata</taxon>
        <taxon>Ditrysia</taxon>
        <taxon>Bombycoidea</taxon>
        <taxon>Bombycidae</taxon>
        <taxon>Bombycinae</taxon>
        <taxon>Bombyx</taxon>
    </lineage>
</organism>
<dbReference type="PANTHER" id="PTHR16311">
    <property type="entry name" value="THROMBOSPONDIN TYPE I DOMAIN-CONTAINING 1"/>
    <property type="match status" value="1"/>
</dbReference>
<keyword evidence="2" id="KW-0732">Signal</keyword>
<dbReference type="RefSeq" id="XP_028038600.1">
    <property type="nucleotide sequence ID" value="XM_028182799.1"/>
</dbReference>
<dbReference type="SMART" id="SM00209">
    <property type="entry name" value="TSP1"/>
    <property type="match status" value="1"/>
</dbReference>
<feature type="region of interest" description="Disordered" evidence="1">
    <location>
        <begin position="1159"/>
        <end position="1189"/>
    </location>
</feature>
<dbReference type="KEGG" id="bman:114249288"/>
<sequence>MRRGPYAAILRLLLIAGSTRFVNPHSSDSTDLKQVWVEIPTTVVALGGDVRIQIHGVTGTRLKVRLAREDDEGRTLLATMPLALDSESRMTIPCGYLSRGGTYYLELIADKDNFLNEDYTTENFTNEIDDDVKQDEDNGFSKRNVDDLEVFNKKDYQITSDSNLDSYTKISVDGAESSQNTDNVTKRYVNNEHSSRISDSKEHIVDRTDEILTESRLKRDVDNEGSIMDAGDSVVKSWKFDVQWPTANLDVTPENIQTYPQRQVMAIIEFPRVVCTPIESSADFFLELLYCGHSSGRAMLCDGKNSSSHTHALYSEEMHGFPGRRTMTLRCEFFGQAGDYALTLRPAAAAGPQDSAIAFIKADWSDQFVLNVPGGSVFPCGDGVRVLFQYPECAIEDVDRVRVFGRDSDKLRYIVERRVRRGQHTATFDCRLFTERYPEYCFVYVSQAVTGAVADVRMDCLPTLPLSDGGAGGWGEWSPWSACPAPAHCSTRTRSRHRFCDSPPPAYGAKYCEGQAVELAACECAAKPWAGDSSTVVAEVGPKCRCGCVLHLAPAARLLAGSARACKTRSFWLLQAEEGLEVRLRIEAVRLPCAGQALRARDGDSLGSPLLASWDGPDSSAVIGDVETTTDSTGAMEIAGGQHILVELRSGDTSEHCSGGFLAHASQVEPIRNVSAAWASMRGGEWWRSGGGARGAAVTLAAAAALAALCLALHSAHRTRAYQRAADKESLTDSDACSASLELGRTTAGSRSTLLSEVVGGGVSLRRLLPSGKTRHTRLRDFDRASERVEQRDEDEPSDQEQDVADNMSVVSAQSVASQATVTPETVSASSAPAGRNSVIPSPLRRSRTVSASNVTTKVLLENPALVTSPPQSSNCDTTGMELSTSVSSVSERDDISSEKDRDSAWEKDRSESRASSSTSAATLTNGWYSPALSGVSAAKIRDNPKHTKENCNRRLLKSDLSLTSHAEMEIDYYDYEVNNAGSVPGSYLGMDPAFLVWIPPLEEGDILKEINEKKQPIYEEILAKELHPDPGSNTESPEDRPSSSNLKRSENRSNRSNESIKSIRKVIEKGNIIHPLNFSISDLQKSPKLTRKGRKKKVESPVTIPMKDLTLTRSPVKVHRRENRDPDNTSTLKRINDTIRETNADTLKRSDFGDIKFADENSDSSNEITFADDSPDSNRFTDKYNIRA</sequence>
<dbReference type="OrthoDB" id="446173at2759"/>
<feature type="compositionally biased region" description="Basic and acidic residues" evidence="1">
    <location>
        <begin position="779"/>
        <end position="791"/>
    </location>
</feature>
<dbReference type="InterPro" id="IPR036383">
    <property type="entry name" value="TSP1_rpt_sf"/>
</dbReference>